<proteinExistence type="inferred from homology"/>
<dbReference type="SUPFAM" id="SSF75005">
    <property type="entry name" value="Arabinanase/levansucrase/invertase"/>
    <property type="match status" value="1"/>
</dbReference>
<evidence type="ECO:0000313" key="4">
    <source>
        <dbReference type="EMBL" id="EKC59539.1"/>
    </source>
</evidence>
<keyword evidence="2" id="KW-0378">Hydrolase</keyword>
<dbReference type="Pfam" id="PF04616">
    <property type="entry name" value="Glyco_hydro_43"/>
    <property type="match status" value="1"/>
</dbReference>
<keyword evidence="3" id="KW-0326">Glycosidase</keyword>
<gene>
    <name evidence="4" type="ORF">LEA_13307</name>
</gene>
<dbReference type="InterPro" id="IPR023296">
    <property type="entry name" value="Glyco_hydro_beta-prop_sf"/>
</dbReference>
<dbReference type="PANTHER" id="PTHR42812:SF12">
    <property type="entry name" value="BETA-XYLOSIDASE-RELATED"/>
    <property type="match status" value="1"/>
</dbReference>
<name>K1SW17_9ZZZZ</name>
<reference evidence="4" key="1">
    <citation type="journal article" date="2013" name="Environ. Microbiol.">
        <title>Microbiota from the distal guts of lean and obese adolescents exhibit partial functional redundancy besides clear differences in community structure.</title>
        <authorList>
            <person name="Ferrer M."/>
            <person name="Ruiz A."/>
            <person name="Lanza F."/>
            <person name="Haange S.B."/>
            <person name="Oberbach A."/>
            <person name="Till H."/>
            <person name="Bargiela R."/>
            <person name="Campoy C."/>
            <person name="Segura M.T."/>
            <person name="Richter M."/>
            <person name="von Bergen M."/>
            <person name="Seifert J."/>
            <person name="Suarez A."/>
        </authorList>
    </citation>
    <scope>NUCLEOTIDE SEQUENCE</scope>
</reference>
<comment type="similarity">
    <text evidence="1">Belongs to the glycosyl hydrolase 43 family.</text>
</comment>
<dbReference type="AlphaFoldDB" id="K1SW17"/>
<dbReference type="Gene3D" id="2.115.10.20">
    <property type="entry name" value="Glycosyl hydrolase domain, family 43"/>
    <property type="match status" value="1"/>
</dbReference>
<evidence type="ECO:0000256" key="3">
    <source>
        <dbReference type="ARBA" id="ARBA00023295"/>
    </source>
</evidence>
<dbReference type="PANTHER" id="PTHR42812">
    <property type="entry name" value="BETA-XYLOSIDASE"/>
    <property type="match status" value="1"/>
</dbReference>
<dbReference type="GO" id="GO:0004553">
    <property type="term" value="F:hydrolase activity, hydrolyzing O-glycosyl compounds"/>
    <property type="evidence" value="ECO:0007669"/>
    <property type="project" value="InterPro"/>
</dbReference>
<dbReference type="InterPro" id="IPR006710">
    <property type="entry name" value="Glyco_hydro_43"/>
</dbReference>
<dbReference type="EMBL" id="AJWY01009032">
    <property type="protein sequence ID" value="EKC59539.1"/>
    <property type="molecule type" value="Genomic_DNA"/>
</dbReference>
<sequence length="283" mass="31965">MLDKIPASGGVFAPTIRYNNGRFYMVTTNDTTHRNFYVYTDDIYGEWSDPIEVDQGGIDPSLYFEDGRTFFISNGQDDYGESGVVQCEIDIATGKKLSHSKSIWKGSGGRYLESPHVYKINGRYYLMAAEGGTEYGHMVTYAVSDDIWGEYVTGDNNPILTNRNKAPYIIQGIGHGDLIQDKNGDWHILSLGFRQMAIWMPFHSLGREVFLSPAHFDESGRLFAGLDGTTDAQYEIKGDFVQNELPVFTFRNTDPSVDWCYLRKYHPETTSCRRTSTSFAAPI</sequence>
<evidence type="ECO:0000256" key="2">
    <source>
        <dbReference type="ARBA" id="ARBA00022801"/>
    </source>
</evidence>
<dbReference type="InterPro" id="IPR051795">
    <property type="entry name" value="Glycosyl_Hydrlase_43"/>
</dbReference>
<evidence type="ECO:0000256" key="1">
    <source>
        <dbReference type="ARBA" id="ARBA00009865"/>
    </source>
</evidence>
<organism evidence="4">
    <name type="scientific">human gut metagenome</name>
    <dbReference type="NCBI Taxonomy" id="408170"/>
    <lineage>
        <taxon>unclassified sequences</taxon>
        <taxon>metagenomes</taxon>
        <taxon>organismal metagenomes</taxon>
    </lineage>
</organism>
<dbReference type="GO" id="GO:0005975">
    <property type="term" value="P:carbohydrate metabolic process"/>
    <property type="evidence" value="ECO:0007669"/>
    <property type="project" value="InterPro"/>
</dbReference>
<comment type="caution">
    <text evidence="4">The sequence shown here is derived from an EMBL/GenBank/DDBJ whole genome shotgun (WGS) entry which is preliminary data.</text>
</comment>
<protein>
    <submittedName>
        <fullName evidence="4">Alpha-N-arabinofuranosidase</fullName>
    </submittedName>
</protein>
<accession>K1SW17</accession>